<gene>
    <name evidence="3" type="ORF">SADUNF_Sadunf06G0043400</name>
</gene>
<dbReference type="PANTHER" id="PTHR33743">
    <property type="entry name" value="PROTEIN GOLVEN 6-RELATED"/>
    <property type="match status" value="1"/>
</dbReference>
<organism evidence="3 4">
    <name type="scientific">Salix dunnii</name>
    <dbReference type="NCBI Taxonomy" id="1413687"/>
    <lineage>
        <taxon>Eukaryota</taxon>
        <taxon>Viridiplantae</taxon>
        <taxon>Streptophyta</taxon>
        <taxon>Embryophyta</taxon>
        <taxon>Tracheophyta</taxon>
        <taxon>Spermatophyta</taxon>
        <taxon>Magnoliopsida</taxon>
        <taxon>eudicotyledons</taxon>
        <taxon>Gunneridae</taxon>
        <taxon>Pentapetalae</taxon>
        <taxon>rosids</taxon>
        <taxon>fabids</taxon>
        <taxon>Malpighiales</taxon>
        <taxon>Salicaceae</taxon>
        <taxon>Saliceae</taxon>
        <taxon>Salix</taxon>
    </lineage>
</organism>
<dbReference type="Pfam" id="PF21529">
    <property type="entry name" value="GLV1-2"/>
    <property type="match status" value="1"/>
</dbReference>
<evidence type="ECO:0000313" key="4">
    <source>
        <dbReference type="Proteomes" id="UP000657918"/>
    </source>
</evidence>
<keyword evidence="4" id="KW-1185">Reference proteome</keyword>
<evidence type="ECO:0000256" key="1">
    <source>
        <dbReference type="SAM" id="MobiDB-lite"/>
    </source>
</evidence>
<evidence type="ECO:0000256" key="2">
    <source>
        <dbReference type="SAM" id="SignalP"/>
    </source>
</evidence>
<keyword evidence="2" id="KW-0732">Signal</keyword>
<feature type="signal peptide" evidence="2">
    <location>
        <begin position="1"/>
        <end position="21"/>
    </location>
</feature>
<accession>A0A835N001</accession>
<dbReference type="Proteomes" id="UP000657918">
    <property type="component" value="Unassembled WGS sequence"/>
</dbReference>
<feature type="compositionally biased region" description="Polar residues" evidence="1">
    <location>
        <begin position="119"/>
        <end position="128"/>
    </location>
</feature>
<dbReference type="InterPro" id="IPR049306">
    <property type="entry name" value="GLV1-2"/>
</dbReference>
<dbReference type="OrthoDB" id="1903945at2759"/>
<dbReference type="EMBL" id="JADGMS010000006">
    <property type="protein sequence ID" value="KAF9679716.1"/>
    <property type="molecule type" value="Genomic_DNA"/>
</dbReference>
<name>A0A835N001_9ROSI</name>
<sequence>MRPSLVVSLLVLSLLLQEAQGIRLEKGFQQVGAQKVQAGKSTPLKEKSNDGGVLGEAVLCKEGQCTGMNRKLIAVTTSTSSSPTITTSKNEKNGENKADPISKGRSTTGEIVGEHEKLSANSSPNSEHQVTKDHYEETMDLAEMDYSPARRKPPIHN</sequence>
<proteinExistence type="predicted"/>
<evidence type="ECO:0008006" key="5">
    <source>
        <dbReference type="Google" id="ProtNLM"/>
    </source>
</evidence>
<feature type="chain" id="PRO_5032533699" description="Phytosulfokine-beta" evidence="2">
    <location>
        <begin position="22"/>
        <end position="157"/>
    </location>
</feature>
<evidence type="ECO:0000313" key="3">
    <source>
        <dbReference type="EMBL" id="KAF9679716.1"/>
    </source>
</evidence>
<feature type="compositionally biased region" description="Basic and acidic residues" evidence="1">
    <location>
        <begin position="89"/>
        <end position="102"/>
    </location>
</feature>
<reference evidence="3 4" key="1">
    <citation type="submission" date="2020-10" db="EMBL/GenBank/DDBJ databases">
        <title>Plant Genome Project.</title>
        <authorList>
            <person name="Zhang R.-G."/>
        </authorList>
    </citation>
    <scope>NUCLEOTIDE SEQUENCE [LARGE SCALE GENOMIC DNA]</scope>
    <source>
        <strain evidence="3">FAFU-HL-1</strain>
        <tissue evidence="3">Leaf</tissue>
    </source>
</reference>
<protein>
    <recommendedName>
        <fullName evidence="5">Phytosulfokine-beta</fullName>
    </recommendedName>
</protein>
<dbReference type="AlphaFoldDB" id="A0A835N001"/>
<feature type="compositionally biased region" description="Low complexity" evidence="1">
    <location>
        <begin position="76"/>
        <end position="88"/>
    </location>
</feature>
<dbReference type="PANTHER" id="PTHR33743:SF19">
    <property type="entry name" value="PROTEIN GOLVEN 6"/>
    <property type="match status" value="1"/>
</dbReference>
<feature type="region of interest" description="Disordered" evidence="1">
    <location>
        <begin position="76"/>
        <end position="157"/>
    </location>
</feature>
<comment type="caution">
    <text evidence="3">The sequence shown here is derived from an EMBL/GenBank/DDBJ whole genome shotgun (WGS) entry which is preliminary data.</text>
</comment>